<sequence>MSSRGWWLLLGAGVALMAAASVWAPAQPELVSGGACNVAPCGTLEDPGRWRTAWWLWGAGAAMSLSTAALGVRPSRTPRWPVLLAGVVVVSALLVAVAVAAVVVSLVTSVQGAATLGVVCVLLPAVAVLASWVKGSRSDLRHTNPHP</sequence>
<evidence type="ECO:0000256" key="1">
    <source>
        <dbReference type="SAM" id="Phobius"/>
    </source>
</evidence>
<gene>
    <name evidence="2" type="ORF">UFOPK3662_01085</name>
</gene>
<feature type="transmembrane region" description="Helical" evidence="1">
    <location>
        <begin position="82"/>
        <end position="107"/>
    </location>
</feature>
<proteinExistence type="predicted"/>
<keyword evidence="1" id="KW-0472">Membrane</keyword>
<keyword evidence="1" id="KW-0812">Transmembrane</keyword>
<feature type="transmembrane region" description="Helical" evidence="1">
    <location>
        <begin position="113"/>
        <end position="133"/>
    </location>
</feature>
<dbReference type="EMBL" id="CAFBMW010000006">
    <property type="protein sequence ID" value="CAB4928659.1"/>
    <property type="molecule type" value="Genomic_DNA"/>
</dbReference>
<organism evidence="2">
    <name type="scientific">freshwater metagenome</name>
    <dbReference type="NCBI Taxonomy" id="449393"/>
    <lineage>
        <taxon>unclassified sequences</taxon>
        <taxon>metagenomes</taxon>
        <taxon>ecological metagenomes</taxon>
    </lineage>
</organism>
<name>A0A6J7ICK8_9ZZZZ</name>
<evidence type="ECO:0000313" key="2">
    <source>
        <dbReference type="EMBL" id="CAB4928659.1"/>
    </source>
</evidence>
<feature type="transmembrane region" description="Helical" evidence="1">
    <location>
        <begin position="52"/>
        <end position="70"/>
    </location>
</feature>
<dbReference type="AlphaFoldDB" id="A0A6J7ICK8"/>
<keyword evidence="1" id="KW-1133">Transmembrane helix</keyword>
<protein>
    <submittedName>
        <fullName evidence="2">Unannotated protein</fullName>
    </submittedName>
</protein>
<reference evidence="2" key="1">
    <citation type="submission" date="2020-05" db="EMBL/GenBank/DDBJ databases">
        <authorList>
            <person name="Chiriac C."/>
            <person name="Salcher M."/>
            <person name="Ghai R."/>
            <person name="Kavagutti S V."/>
        </authorList>
    </citation>
    <scope>NUCLEOTIDE SEQUENCE</scope>
</reference>
<accession>A0A6J7ICK8</accession>